<keyword evidence="1" id="KW-1185">Reference proteome</keyword>
<dbReference type="WBParaSite" id="nRc.2.0.1.t24830-RA">
    <property type="protein sequence ID" value="nRc.2.0.1.t24830-RA"/>
    <property type="gene ID" value="nRc.2.0.1.g24830"/>
</dbReference>
<evidence type="ECO:0000313" key="1">
    <source>
        <dbReference type="Proteomes" id="UP000887565"/>
    </source>
</evidence>
<dbReference type="AlphaFoldDB" id="A0A915JE83"/>
<name>A0A915JE83_ROMCU</name>
<proteinExistence type="predicted"/>
<organism evidence="1 2">
    <name type="scientific">Romanomermis culicivorax</name>
    <name type="common">Nematode worm</name>
    <dbReference type="NCBI Taxonomy" id="13658"/>
    <lineage>
        <taxon>Eukaryota</taxon>
        <taxon>Metazoa</taxon>
        <taxon>Ecdysozoa</taxon>
        <taxon>Nematoda</taxon>
        <taxon>Enoplea</taxon>
        <taxon>Dorylaimia</taxon>
        <taxon>Mermithida</taxon>
        <taxon>Mermithoidea</taxon>
        <taxon>Mermithidae</taxon>
        <taxon>Romanomermis</taxon>
    </lineage>
</organism>
<dbReference type="Proteomes" id="UP000887565">
    <property type="component" value="Unplaced"/>
</dbReference>
<reference evidence="2" key="1">
    <citation type="submission" date="2022-11" db="UniProtKB">
        <authorList>
            <consortium name="WormBaseParasite"/>
        </authorList>
    </citation>
    <scope>IDENTIFICATION</scope>
</reference>
<evidence type="ECO:0000313" key="2">
    <source>
        <dbReference type="WBParaSite" id="nRc.2.0.1.t24830-RA"/>
    </source>
</evidence>
<accession>A0A915JE83</accession>
<sequence length="68" mass="7988">MSSKLLTERCTIRFSFKRLLKEKCTQVNIKPRCCLSEFWLHNYANRNHSNVDKTIKKGMSTNVNLPKS</sequence>
<protein>
    <submittedName>
        <fullName evidence="2">Uncharacterized protein</fullName>
    </submittedName>
</protein>